<feature type="domain" description="Protein kinase" evidence="6">
    <location>
        <begin position="14"/>
        <end position="224"/>
    </location>
</feature>
<accession>A2FDF3</accession>
<dbReference type="PROSITE" id="PS00108">
    <property type="entry name" value="PROTEIN_KINASE_ST"/>
    <property type="match status" value="1"/>
</dbReference>
<feature type="binding site" evidence="3">
    <location>
        <position position="43"/>
    </location>
    <ligand>
        <name>ATP</name>
        <dbReference type="ChEBI" id="CHEBI:30616"/>
    </ligand>
</feature>
<dbReference type="eggNOG" id="KOG0588">
    <property type="taxonomic scope" value="Eukaryota"/>
</dbReference>
<evidence type="ECO:0000256" key="1">
    <source>
        <dbReference type="ARBA" id="ARBA00022741"/>
    </source>
</evidence>
<keyword evidence="5" id="KW-0812">Transmembrane</keyword>
<evidence type="ECO:0000256" key="5">
    <source>
        <dbReference type="SAM" id="Phobius"/>
    </source>
</evidence>
<evidence type="ECO:0000256" key="3">
    <source>
        <dbReference type="PROSITE-ProRule" id="PRU10141"/>
    </source>
</evidence>
<dbReference type="InParanoid" id="A2FDF3"/>
<dbReference type="GO" id="GO:0004674">
    <property type="term" value="F:protein serine/threonine kinase activity"/>
    <property type="evidence" value="ECO:0007669"/>
    <property type="project" value="UniProtKB-KW"/>
</dbReference>
<dbReference type="OrthoDB" id="408964at2759"/>
<keyword evidence="7" id="KW-0418">Kinase</keyword>
<evidence type="ECO:0000313" key="8">
    <source>
        <dbReference type="Proteomes" id="UP000001542"/>
    </source>
</evidence>
<reference evidence="7" key="2">
    <citation type="journal article" date="2007" name="Science">
        <title>Draft genome sequence of the sexually transmitted pathogen Trichomonas vaginalis.</title>
        <authorList>
            <person name="Carlton J.M."/>
            <person name="Hirt R.P."/>
            <person name="Silva J.C."/>
            <person name="Delcher A.L."/>
            <person name="Schatz M."/>
            <person name="Zhao Q."/>
            <person name="Wortman J.R."/>
            <person name="Bidwell S.L."/>
            <person name="Alsmark U.C.M."/>
            <person name="Besteiro S."/>
            <person name="Sicheritz-Ponten T."/>
            <person name="Noel C.J."/>
            <person name="Dacks J.B."/>
            <person name="Foster P.G."/>
            <person name="Simillion C."/>
            <person name="Van de Peer Y."/>
            <person name="Miranda-Saavedra D."/>
            <person name="Barton G.J."/>
            <person name="Westrop G.D."/>
            <person name="Mueller S."/>
            <person name="Dessi D."/>
            <person name="Fiori P.L."/>
            <person name="Ren Q."/>
            <person name="Paulsen I."/>
            <person name="Zhang H."/>
            <person name="Bastida-Corcuera F.D."/>
            <person name="Simoes-Barbosa A."/>
            <person name="Brown M.T."/>
            <person name="Hayes R.D."/>
            <person name="Mukherjee M."/>
            <person name="Okumura C.Y."/>
            <person name="Schneider R."/>
            <person name="Smith A.J."/>
            <person name="Vanacova S."/>
            <person name="Villalvazo M."/>
            <person name="Haas B.J."/>
            <person name="Pertea M."/>
            <person name="Feldblyum T.V."/>
            <person name="Utterback T.R."/>
            <person name="Shu C.L."/>
            <person name="Osoegawa K."/>
            <person name="de Jong P.J."/>
            <person name="Hrdy I."/>
            <person name="Horvathova L."/>
            <person name="Zubacova Z."/>
            <person name="Dolezal P."/>
            <person name="Malik S.B."/>
            <person name="Logsdon J.M. Jr."/>
            <person name="Henze K."/>
            <person name="Gupta A."/>
            <person name="Wang C.C."/>
            <person name="Dunne R.L."/>
            <person name="Upcroft J.A."/>
            <person name="Upcroft P."/>
            <person name="White O."/>
            <person name="Salzberg S.L."/>
            <person name="Tang P."/>
            <person name="Chiu C.-H."/>
            <person name="Lee Y.-S."/>
            <person name="Embley T.M."/>
            <person name="Coombs G.H."/>
            <person name="Mottram J.C."/>
            <person name="Tachezy J."/>
            <person name="Fraser-Liggett C.M."/>
            <person name="Johnson P.J."/>
        </authorList>
    </citation>
    <scope>NUCLEOTIDE SEQUENCE [LARGE SCALE GENOMIC DNA]</scope>
    <source>
        <strain evidence="7">G3</strain>
    </source>
</reference>
<keyword evidence="5" id="KW-1133">Transmembrane helix</keyword>
<dbReference type="PANTHER" id="PTHR24362">
    <property type="entry name" value="SERINE/THREONINE-PROTEIN KINASE NEK"/>
    <property type="match status" value="1"/>
</dbReference>
<dbReference type="Proteomes" id="UP000001542">
    <property type="component" value="Unassembled WGS sequence"/>
</dbReference>
<dbReference type="SUPFAM" id="SSF56112">
    <property type="entry name" value="Protein kinase-like (PK-like)"/>
    <property type="match status" value="1"/>
</dbReference>
<dbReference type="EMBL" id="DS113731">
    <property type="protein sequence ID" value="EAX97067.1"/>
    <property type="molecule type" value="Genomic_DNA"/>
</dbReference>
<dbReference type="RefSeq" id="XP_001309997.1">
    <property type="nucleotide sequence ID" value="XM_001309996.1"/>
</dbReference>
<gene>
    <name evidence="7" type="ORF">TVAG_196960</name>
</gene>
<evidence type="ECO:0000313" key="7">
    <source>
        <dbReference type="EMBL" id="EAX97067.1"/>
    </source>
</evidence>
<dbReference type="Gene3D" id="1.10.510.10">
    <property type="entry name" value="Transferase(Phosphotransferase) domain 1"/>
    <property type="match status" value="1"/>
</dbReference>
<organism evidence="7 8">
    <name type="scientific">Trichomonas vaginalis (strain ATCC PRA-98 / G3)</name>
    <dbReference type="NCBI Taxonomy" id="412133"/>
    <lineage>
        <taxon>Eukaryota</taxon>
        <taxon>Metamonada</taxon>
        <taxon>Parabasalia</taxon>
        <taxon>Trichomonadida</taxon>
        <taxon>Trichomonadidae</taxon>
        <taxon>Trichomonas</taxon>
    </lineage>
</organism>
<evidence type="ECO:0000259" key="6">
    <source>
        <dbReference type="PROSITE" id="PS50011"/>
    </source>
</evidence>
<reference evidence="7" key="1">
    <citation type="submission" date="2006-10" db="EMBL/GenBank/DDBJ databases">
        <authorList>
            <person name="Amadeo P."/>
            <person name="Zhao Q."/>
            <person name="Wortman J."/>
            <person name="Fraser-Liggett C."/>
            <person name="Carlton J."/>
        </authorList>
    </citation>
    <scope>NUCLEOTIDE SEQUENCE</scope>
    <source>
        <strain evidence="7">G3</strain>
    </source>
</reference>
<dbReference type="PANTHER" id="PTHR24362:SF309">
    <property type="entry name" value="PROTEIN KINASE DOMAIN-CONTAINING PROTEIN"/>
    <property type="match status" value="1"/>
</dbReference>
<dbReference type="SMART" id="SM00220">
    <property type="entry name" value="S_TKc"/>
    <property type="match status" value="1"/>
</dbReference>
<dbReference type="SMR" id="A2FDF3"/>
<dbReference type="InterPro" id="IPR017441">
    <property type="entry name" value="Protein_kinase_ATP_BS"/>
</dbReference>
<evidence type="ECO:0000256" key="4">
    <source>
        <dbReference type="RuleBase" id="RU000304"/>
    </source>
</evidence>
<dbReference type="STRING" id="5722.A2FDF3"/>
<keyword evidence="7" id="KW-0808">Transferase</keyword>
<protein>
    <submittedName>
        <fullName evidence="7">CAMK family protein kinase</fullName>
    </submittedName>
</protein>
<dbReference type="AlphaFoldDB" id="A2FDF3"/>
<dbReference type="GO" id="GO:0005524">
    <property type="term" value="F:ATP binding"/>
    <property type="evidence" value="ECO:0007669"/>
    <property type="project" value="UniProtKB-UniRule"/>
</dbReference>
<dbReference type="InterPro" id="IPR011009">
    <property type="entry name" value="Kinase-like_dom_sf"/>
</dbReference>
<keyword evidence="5" id="KW-0472">Membrane</keyword>
<evidence type="ECO:0000256" key="2">
    <source>
        <dbReference type="ARBA" id="ARBA00022840"/>
    </source>
</evidence>
<dbReference type="Pfam" id="PF00069">
    <property type="entry name" value="Pkinase"/>
    <property type="match status" value="1"/>
</dbReference>
<dbReference type="InterPro" id="IPR000719">
    <property type="entry name" value="Prot_kinase_dom"/>
</dbReference>
<dbReference type="KEGG" id="tva:4754840"/>
<sequence>MNARDESYLLKKGFEFRDIIGAGGSGVVYRIYDPAYHCEFALKSIFRSKFNQSEIDIMNKLEDSNLVRLYNYEFYEDSVYLLMEYCPTSLHDILRQKKRLSFEQLRKYSIGILKAVKACHSNKIAHKDIKPANFLIDQYDRIRLCDFGLSSVQLDSALDKNFVGSVPFMAPEILMRKPHDAFKTDIWAVGVTFFIMATGMLQWQERIALLYVIICYHLLLVSNI</sequence>
<feature type="transmembrane region" description="Helical" evidence="5">
    <location>
        <begin position="184"/>
        <end position="201"/>
    </location>
</feature>
<keyword evidence="8" id="KW-1185">Reference proteome</keyword>
<keyword evidence="1 3" id="KW-0547">Nucleotide-binding</keyword>
<feature type="transmembrane region" description="Helical" evidence="5">
    <location>
        <begin position="207"/>
        <end position="223"/>
    </location>
</feature>
<keyword evidence="4" id="KW-0723">Serine/threonine-protein kinase</keyword>
<name>A2FDF3_TRIV3</name>
<proteinExistence type="inferred from homology"/>
<keyword evidence="2 3" id="KW-0067">ATP-binding</keyword>
<dbReference type="PROSITE" id="PS00107">
    <property type="entry name" value="PROTEIN_KINASE_ATP"/>
    <property type="match status" value="1"/>
</dbReference>
<comment type="similarity">
    <text evidence="4">Belongs to the protein kinase superfamily.</text>
</comment>
<dbReference type="InterPro" id="IPR008271">
    <property type="entry name" value="Ser/Thr_kinase_AS"/>
</dbReference>
<dbReference type="VEuPathDB" id="TrichDB:TVAG_196960"/>
<dbReference type="VEuPathDB" id="TrichDB:TVAGG3_0681600"/>
<dbReference type="PROSITE" id="PS50011">
    <property type="entry name" value="PROTEIN_KINASE_DOM"/>
    <property type="match status" value="1"/>
</dbReference>